<keyword evidence="2" id="KW-1185">Reference proteome</keyword>
<protein>
    <recommendedName>
        <fullName evidence="3">Regulatory protein ArsR</fullName>
    </recommendedName>
</protein>
<evidence type="ECO:0000313" key="1">
    <source>
        <dbReference type="EMBL" id="ADU65673.1"/>
    </source>
</evidence>
<dbReference type="InParanoid" id="E6W312"/>
<dbReference type="SUPFAM" id="SSF46785">
    <property type="entry name" value="Winged helix' DNA-binding domain"/>
    <property type="match status" value="1"/>
</dbReference>
<accession>E6W312</accession>
<evidence type="ECO:0008006" key="3">
    <source>
        <dbReference type="Google" id="ProtNLM"/>
    </source>
</evidence>
<dbReference type="EMBL" id="CP002432">
    <property type="protein sequence ID" value="ADU65673.1"/>
    <property type="molecule type" value="Genomic_DNA"/>
</dbReference>
<reference evidence="1 2" key="1">
    <citation type="submission" date="2010-12" db="EMBL/GenBank/DDBJ databases">
        <title>Complete sequence of Desulfurispirillum indicum S5.</title>
        <authorList>
            <consortium name="US DOE Joint Genome Institute"/>
            <person name="Lucas S."/>
            <person name="Copeland A."/>
            <person name="Lapidus A."/>
            <person name="Cheng J.-F."/>
            <person name="Goodwin L."/>
            <person name="Pitluck S."/>
            <person name="Chertkov O."/>
            <person name="Held B."/>
            <person name="Detter J.C."/>
            <person name="Han C."/>
            <person name="Tapia R."/>
            <person name="Land M."/>
            <person name="Hauser L."/>
            <person name="Kyrpides N."/>
            <person name="Ivanova N."/>
            <person name="Mikhailova N."/>
            <person name="Haggblom M."/>
            <person name="Rauschenbach I."/>
            <person name="Bini E."/>
            <person name="Woyke T."/>
        </authorList>
    </citation>
    <scope>NUCLEOTIDE SEQUENCE [LARGE SCALE GENOMIC DNA]</scope>
    <source>
        <strain evidence="2">ATCC BAA-1389 / DSM 22839 / S5</strain>
    </source>
</reference>
<dbReference type="RefSeq" id="WP_013505557.1">
    <property type="nucleotide sequence ID" value="NC_014836.1"/>
</dbReference>
<dbReference type="HOGENOM" id="CLU_169577_0_0_0"/>
<dbReference type="Proteomes" id="UP000002572">
    <property type="component" value="Chromosome"/>
</dbReference>
<dbReference type="AlphaFoldDB" id="E6W312"/>
<organism evidence="1 2">
    <name type="scientific">Desulfurispirillum indicum (strain ATCC BAA-1389 / DSM 22839 / S5)</name>
    <dbReference type="NCBI Taxonomy" id="653733"/>
    <lineage>
        <taxon>Bacteria</taxon>
        <taxon>Pseudomonadati</taxon>
        <taxon>Chrysiogenota</taxon>
        <taxon>Chrysiogenia</taxon>
        <taxon>Chrysiogenales</taxon>
        <taxon>Chrysiogenaceae</taxon>
        <taxon>Desulfurispirillum</taxon>
    </lineage>
</organism>
<dbReference type="eggNOG" id="COG0640">
    <property type="taxonomic scope" value="Bacteria"/>
</dbReference>
<dbReference type="OrthoDB" id="335229at2"/>
<gene>
    <name evidence="1" type="ordered locus">Selin_0935</name>
</gene>
<sequence length="109" mass="12424">MLEAIFGAASKEKVLLFLLIRKSGYAREICTFFGLSLSAVQKTLENLELGGVLISRSVGRTRVFELNPRYAFLNELENLLAKAFEYYPAAERERLTMVRARPRRKGKPL</sequence>
<evidence type="ECO:0000313" key="2">
    <source>
        <dbReference type="Proteomes" id="UP000002572"/>
    </source>
</evidence>
<dbReference type="InterPro" id="IPR036390">
    <property type="entry name" value="WH_DNA-bd_sf"/>
</dbReference>
<name>E6W312_DESIS</name>
<dbReference type="InterPro" id="IPR036388">
    <property type="entry name" value="WH-like_DNA-bd_sf"/>
</dbReference>
<dbReference type="CDD" id="cd00090">
    <property type="entry name" value="HTH_ARSR"/>
    <property type="match status" value="1"/>
</dbReference>
<dbReference type="Gene3D" id="1.10.10.10">
    <property type="entry name" value="Winged helix-like DNA-binding domain superfamily/Winged helix DNA-binding domain"/>
    <property type="match status" value="1"/>
</dbReference>
<proteinExistence type="predicted"/>
<dbReference type="GO" id="GO:0006355">
    <property type="term" value="P:regulation of DNA-templated transcription"/>
    <property type="evidence" value="ECO:0007669"/>
    <property type="project" value="UniProtKB-ARBA"/>
</dbReference>
<dbReference type="KEGG" id="din:Selin_0935"/>
<dbReference type="STRING" id="653733.Selin_0935"/>
<dbReference type="InterPro" id="IPR011991">
    <property type="entry name" value="ArsR-like_HTH"/>
</dbReference>